<accession>A0A110B362</accession>
<feature type="domain" description="Transposase IS204/IS1001/IS1096/IS1165 DDE" evidence="1">
    <location>
        <begin position="56"/>
        <end position="321"/>
    </location>
</feature>
<dbReference type="InterPro" id="IPR047951">
    <property type="entry name" value="Transpos_ISL3"/>
</dbReference>
<dbReference type="InterPro" id="IPR002560">
    <property type="entry name" value="Transposase_DDE"/>
</dbReference>
<gene>
    <name evidence="2" type="ORF">MgSA37_03104</name>
</gene>
<organism evidence="2 3">
    <name type="scientific">Mucilaginibacter gotjawali</name>
    <dbReference type="NCBI Taxonomy" id="1550579"/>
    <lineage>
        <taxon>Bacteria</taxon>
        <taxon>Pseudomonadati</taxon>
        <taxon>Bacteroidota</taxon>
        <taxon>Sphingobacteriia</taxon>
        <taxon>Sphingobacteriales</taxon>
        <taxon>Sphingobacteriaceae</taxon>
        <taxon>Mucilaginibacter</taxon>
    </lineage>
</organism>
<dbReference type="AlphaFoldDB" id="A0A110B362"/>
<evidence type="ECO:0000313" key="2">
    <source>
        <dbReference type="EMBL" id="BAU54925.1"/>
    </source>
</evidence>
<dbReference type="OrthoDB" id="2110692at2"/>
<sequence length="327" mass="37736">MDNNPISCHLLGRLYTVDGKQLQQQYKDFLSDFHSWGQKDHADEWMLFEDNIGPSLSIDETALSNGELYTIVTNKEAKGGKKAIVAMLKGTQAEQIIAVLERIPVRKRNRVKEVTMDMAANMIKAVRRCFNNAIRVIDRFHVQKLAYDAVQEARIKYRWEALDAESQSIEEARKNKQSFQPEVFSNGDTLKQLLARSRYLLFKHESKWTASQKERADLLFPRYPELLKAYNLAIRLGKIFTICKSKQVAFKRLAIWYNDVEAAGIDAFKTVARSVHQHYESILNFFDNRSTNASAESFNAKVKAFRATSRGVRDTTFFLFRLTKIYA</sequence>
<name>A0A110B362_9SPHI</name>
<dbReference type="PANTHER" id="PTHR33498:SF1">
    <property type="entry name" value="TRANSPOSASE FOR INSERTION SEQUENCE ELEMENT IS1557"/>
    <property type="match status" value="1"/>
</dbReference>
<evidence type="ECO:0000259" key="1">
    <source>
        <dbReference type="Pfam" id="PF01610"/>
    </source>
</evidence>
<proteinExistence type="predicted"/>
<dbReference type="KEGG" id="mgot:MgSA37_03104"/>
<evidence type="ECO:0000313" key="3">
    <source>
        <dbReference type="Proteomes" id="UP000218263"/>
    </source>
</evidence>
<reference evidence="2 3" key="1">
    <citation type="submission" date="2015-12" db="EMBL/GenBank/DDBJ databases">
        <title>Genome sequence of Mucilaginibacter gotjawali.</title>
        <authorList>
            <person name="Lee J.S."/>
            <person name="Lee K.C."/>
            <person name="Kim K.K."/>
            <person name="Lee B.W."/>
        </authorList>
    </citation>
    <scope>NUCLEOTIDE SEQUENCE [LARGE SCALE GENOMIC DNA]</scope>
    <source>
        <strain evidence="2 3">SA3-7</strain>
    </source>
</reference>
<dbReference type="Proteomes" id="UP000218263">
    <property type="component" value="Chromosome"/>
</dbReference>
<protein>
    <submittedName>
        <fullName evidence="2">Transposase</fullName>
    </submittedName>
</protein>
<dbReference type="EMBL" id="AP017313">
    <property type="protein sequence ID" value="BAU54925.1"/>
    <property type="molecule type" value="Genomic_DNA"/>
</dbReference>
<keyword evidence="3" id="KW-1185">Reference proteome</keyword>
<dbReference type="PANTHER" id="PTHR33498">
    <property type="entry name" value="TRANSPOSASE FOR INSERTION SEQUENCE ELEMENT IS1557"/>
    <property type="match status" value="1"/>
</dbReference>
<dbReference type="RefSeq" id="WP_096353049.1">
    <property type="nucleotide sequence ID" value="NZ_AP017313.1"/>
</dbReference>
<dbReference type="Pfam" id="PF01610">
    <property type="entry name" value="DDE_Tnp_ISL3"/>
    <property type="match status" value="1"/>
</dbReference>